<evidence type="ECO:0000256" key="6">
    <source>
        <dbReference type="ARBA" id="ARBA00022475"/>
    </source>
</evidence>
<evidence type="ECO:0000256" key="9">
    <source>
        <dbReference type="ARBA" id="ARBA00022692"/>
    </source>
</evidence>
<evidence type="ECO:0000256" key="16">
    <source>
        <dbReference type="ARBA" id="ARBA00051245"/>
    </source>
</evidence>
<comment type="similarity">
    <text evidence="3">Belongs to the CpsD/CapB family.</text>
</comment>
<dbReference type="InterPro" id="IPR027417">
    <property type="entry name" value="P-loop_NTPase"/>
</dbReference>
<evidence type="ECO:0000256" key="2">
    <source>
        <dbReference type="ARBA" id="ARBA00006683"/>
    </source>
</evidence>
<feature type="domain" description="AAA" evidence="20">
    <location>
        <begin position="375"/>
        <end position="523"/>
    </location>
</feature>
<dbReference type="InterPro" id="IPR005702">
    <property type="entry name" value="Wzc-like_C"/>
</dbReference>
<comment type="catalytic activity">
    <reaction evidence="16">
        <text>L-tyrosyl-[protein] + ATP = O-phospho-L-tyrosyl-[protein] + ADP + H(+)</text>
        <dbReference type="Rhea" id="RHEA:10596"/>
        <dbReference type="Rhea" id="RHEA-COMP:10136"/>
        <dbReference type="Rhea" id="RHEA-COMP:20101"/>
        <dbReference type="ChEBI" id="CHEBI:15378"/>
        <dbReference type="ChEBI" id="CHEBI:30616"/>
        <dbReference type="ChEBI" id="CHEBI:46858"/>
        <dbReference type="ChEBI" id="CHEBI:61978"/>
        <dbReference type="ChEBI" id="CHEBI:456216"/>
        <dbReference type="EC" id="2.7.10.2"/>
    </reaction>
</comment>
<gene>
    <name evidence="22" type="ORF">DEQ80_00990</name>
</gene>
<dbReference type="SUPFAM" id="SSF52540">
    <property type="entry name" value="P-loop containing nucleoside triphosphate hydrolases"/>
    <property type="match status" value="1"/>
</dbReference>
<keyword evidence="9 18" id="KW-0812">Transmembrane</keyword>
<evidence type="ECO:0000256" key="13">
    <source>
        <dbReference type="ARBA" id="ARBA00022989"/>
    </source>
</evidence>
<dbReference type="EC" id="2.7.10.2" evidence="5"/>
<dbReference type="CDD" id="cd05387">
    <property type="entry name" value="BY-kinase"/>
    <property type="match status" value="1"/>
</dbReference>
<keyword evidence="11" id="KW-0418">Kinase</keyword>
<dbReference type="NCBIfam" id="TIGR01007">
    <property type="entry name" value="eps_fam"/>
    <property type="match status" value="1"/>
</dbReference>
<evidence type="ECO:0000256" key="1">
    <source>
        <dbReference type="ARBA" id="ARBA00004429"/>
    </source>
</evidence>
<evidence type="ECO:0000256" key="3">
    <source>
        <dbReference type="ARBA" id="ARBA00007316"/>
    </source>
</evidence>
<dbReference type="GO" id="GO:0042802">
    <property type="term" value="F:identical protein binding"/>
    <property type="evidence" value="ECO:0007669"/>
    <property type="project" value="UniProtKB-ARBA"/>
</dbReference>
<organism evidence="22 23">
    <name type="scientific">Anaerolinea thermolimosa</name>
    <dbReference type="NCBI Taxonomy" id="229919"/>
    <lineage>
        <taxon>Bacteria</taxon>
        <taxon>Bacillati</taxon>
        <taxon>Chloroflexota</taxon>
        <taxon>Anaerolineae</taxon>
        <taxon>Anaerolineales</taxon>
        <taxon>Anaerolineaceae</taxon>
        <taxon>Anaerolinea</taxon>
    </lineage>
</organism>
<dbReference type="InterPro" id="IPR003856">
    <property type="entry name" value="LPS_length_determ_N"/>
</dbReference>
<feature type="transmembrane region" description="Helical" evidence="18">
    <location>
        <begin position="25"/>
        <end position="46"/>
    </location>
</feature>
<protein>
    <recommendedName>
        <fullName evidence="5">non-specific protein-tyrosine kinase</fullName>
        <ecNumber evidence="5">2.7.10.2</ecNumber>
    </recommendedName>
</protein>
<dbReference type="GO" id="GO:0005524">
    <property type="term" value="F:ATP binding"/>
    <property type="evidence" value="ECO:0007669"/>
    <property type="project" value="UniProtKB-KW"/>
</dbReference>
<comment type="subcellular location">
    <subcellularLocation>
        <location evidence="1">Cell inner membrane</location>
        <topology evidence="1">Multi-pass membrane protein</topology>
    </subcellularLocation>
</comment>
<comment type="caution">
    <text evidence="22">The sequence shown here is derived from an EMBL/GenBank/DDBJ whole genome shotgun (WGS) entry which is preliminary data.</text>
</comment>
<dbReference type="PANTHER" id="PTHR32309">
    <property type="entry name" value="TYROSINE-PROTEIN KINASE"/>
    <property type="match status" value="1"/>
</dbReference>
<dbReference type="InterPro" id="IPR025669">
    <property type="entry name" value="AAA_dom"/>
</dbReference>
<feature type="domain" description="Tyrosine-protein kinase G-rich" evidence="21">
    <location>
        <begin position="225"/>
        <end position="296"/>
    </location>
</feature>
<evidence type="ECO:0000313" key="22">
    <source>
        <dbReference type="EMBL" id="HCE16411.1"/>
    </source>
</evidence>
<evidence type="ECO:0000259" key="21">
    <source>
        <dbReference type="Pfam" id="PF13807"/>
    </source>
</evidence>
<evidence type="ECO:0000259" key="19">
    <source>
        <dbReference type="Pfam" id="PF02706"/>
    </source>
</evidence>
<evidence type="ECO:0000256" key="10">
    <source>
        <dbReference type="ARBA" id="ARBA00022741"/>
    </source>
</evidence>
<evidence type="ECO:0000256" key="18">
    <source>
        <dbReference type="SAM" id="Phobius"/>
    </source>
</evidence>
<keyword evidence="8" id="KW-0808">Transferase</keyword>
<evidence type="ECO:0000256" key="17">
    <source>
        <dbReference type="SAM" id="MobiDB-lite"/>
    </source>
</evidence>
<evidence type="ECO:0000256" key="11">
    <source>
        <dbReference type="ARBA" id="ARBA00022777"/>
    </source>
</evidence>
<feature type="region of interest" description="Disordered" evidence="17">
    <location>
        <begin position="562"/>
        <end position="594"/>
    </location>
</feature>
<dbReference type="GO" id="GO:0005886">
    <property type="term" value="C:plasma membrane"/>
    <property type="evidence" value="ECO:0007669"/>
    <property type="project" value="UniProtKB-SubCell"/>
</dbReference>
<dbReference type="Pfam" id="PF02706">
    <property type="entry name" value="Wzz"/>
    <property type="match status" value="1"/>
</dbReference>
<evidence type="ECO:0000313" key="23">
    <source>
        <dbReference type="Proteomes" id="UP000264141"/>
    </source>
</evidence>
<feature type="transmembrane region" description="Helical" evidence="18">
    <location>
        <begin position="276"/>
        <end position="297"/>
    </location>
</feature>
<evidence type="ECO:0000256" key="15">
    <source>
        <dbReference type="ARBA" id="ARBA00023137"/>
    </source>
</evidence>
<evidence type="ECO:0000256" key="7">
    <source>
        <dbReference type="ARBA" id="ARBA00022519"/>
    </source>
</evidence>
<keyword evidence="15" id="KW-0829">Tyrosine-protein kinase</keyword>
<dbReference type="Proteomes" id="UP000264141">
    <property type="component" value="Unassembled WGS sequence"/>
</dbReference>
<keyword evidence="6" id="KW-1003">Cell membrane</keyword>
<dbReference type="AlphaFoldDB" id="A0A3D1JCW0"/>
<dbReference type="Pfam" id="PF13614">
    <property type="entry name" value="AAA_31"/>
    <property type="match status" value="1"/>
</dbReference>
<evidence type="ECO:0000256" key="4">
    <source>
        <dbReference type="ARBA" id="ARBA00008883"/>
    </source>
</evidence>
<keyword evidence="13 18" id="KW-1133">Transmembrane helix</keyword>
<dbReference type="FunFam" id="3.40.50.300:FF:000527">
    <property type="entry name" value="Tyrosine-protein kinase etk"/>
    <property type="match status" value="1"/>
</dbReference>
<dbReference type="EMBL" id="DPBP01000004">
    <property type="protein sequence ID" value="HCE16411.1"/>
    <property type="molecule type" value="Genomic_DNA"/>
</dbReference>
<dbReference type="PANTHER" id="PTHR32309:SF13">
    <property type="entry name" value="FERRIC ENTEROBACTIN TRANSPORT PROTEIN FEPE"/>
    <property type="match status" value="1"/>
</dbReference>
<dbReference type="InterPro" id="IPR050445">
    <property type="entry name" value="Bact_polysacc_biosynth/exp"/>
</dbReference>
<keyword evidence="12" id="KW-0067">ATP-binding</keyword>
<name>A0A3D1JCW0_9CHLR</name>
<sequence length="594" mass="65862">MEHFDGEESTLNTGDTDLRKYLWLLWQWAWLIGLATLLAAGAAFIVSELQTPVYQASTTILVNEAPSTQSSNYSAIYLTSQQLTKTYAEMLTKKPLLDKVRQNLGLSENVEFDVKVNFIRDTQLVQLLVEHTDPFLAANVANEMVAVFSEDIRNLQQSKYAASKENLKAQLDYLDQQIVENQNALDAIIQNNLKQLQSSGENVEAQPTAALLERARMLNAAEIDRLETRISQYRQLYASILSSYEQIRLAEAQTTTSFIQVEPATPPEKPIRPRTLLNTALAAVVGLMLAIGGVFAIDFLDDTLHDPESITTLSGLPILASISEHEVEDGGPITQAHPRSPVSEAFRSLRTNVQYSSVDRPLRRIIVTSPTPEDGKTTIVANLAVVLAQGGINTLLLDADLRRPRLHKIFKCENKLGLSSLFVQPMDGLEKVIVHSQRTEGLHLITSGGTPPNPAELLGSQKMKEILNRLSQSFDTLLLDTPPVLTVTDTVALSKAVDGILIVVRLGKTKRGEFLQAIEHLRQVNANLVGVVINGVSPRHARYHYYYRNYYYYQYSAYYGEGEKRKPSSNGSRSNGKHAPVPHPAGESAPREPL</sequence>
<evidence type="ECO:0000259" key="20">
    <source>
        <dbReference type="Pfam" id="PF13614"/>
    </source>
</evidence>
<keyword evidence="10" id="KW-0547">Nucleotide-binding</keyword>
<comment type="similarity">
    <text evidence="4">Belongs to the etk/wzc family.</text>
</comment>
<evidence type="ECO:0000256" key="8">
    <source>
        <dbReference type="ARBA" id="ARBA00022679"/>
    </source>
</evidence>
<keyword evidence="7" id="KW-0997">Cell inner membrane</keyword>
<keyword evidence="14 18" id="KW-0472">Membrane</keyword>
<dbReference type="Pfam" id="PF13807">
    <property type="entry name" value="GNVR"/>
    <property type="match status" value="1"/>
</dbReference>
<accession>A0A3D1JCW0</accession>
<feature type="domain" description="Polysaccharide chain length determinant N-terminal" evidence="19">
    <location>
        <begin position="15"/>
        <end position="104"/>
    </location>
</feature>
<evidence type="ECO:0000256" key="5">
    <source>
        <dbReference type="ARBA" id="ARBA00011903"/>
    </source>
</evidence>
<reference evidence="22 23" key="1">
    <citation type="journal article" date="2018" name="Nat. Biotechnol.">
        <title>A standardized bacterial taxonomy based on genome phylogeny substantially revises the tree of life.</title>
        <authorList>
            <person name="Parks D.H."/>
            <person name="Chuvochina M."/>
            <person name="Waite D.W."/>
            <person name="Rinke C."/>
            <person name="Skarshewski A."/>
            <person name="Chaumeil P.A."/>
            <person name="Hugenholtz P."/>
        </authorList>
    </citation>
    <scope>NUCLEOTIDE SEQUENCE [LARGE SCALE GENOMIC DNA]</scope>
    <source>
        <strain evidence="22">UBA8781</strain>
    </source>
</reference>
<dbReference type="GO" id="GO:0004715">
    <property type="term" value="F:non-membrane spanning protein tyrosine kinase activity"/>
    <property type="evidence" value="ECO:0007669"/>
    <property type="project" value="UniProtKB-EC"/>
</dbReference>
<evidence type="ECO:0000256" key="14">
    <source>
        <dbReference type="ARBA" id="ARBA00023136"/>
    </source>
</evidence>
<comment type="similarity">
    <text evidence="2">Belongs to the CpsC/CapA family.</text>
</comment>
<dbReference type="Gene3D" id="3.40.50.300">
    <property type="entry name" value="P-loop containing nucleotide triphosphate hydrolases"/>
    <property type="match status" value="1"/>
</dbReference>
<dbReference type="InterPro" id="IPR032807">
    <property type="entry name" value="GNVR"/>
</dbReference>
<evidence type="ECO:0000256" key="12">
    <source>
        <dbReference type="ARBA" id="ARBA00022840"/>
    </source>
</evidence>
<proteinExistence type="inferred from homology"/>
<dbReference type="STRING" id="229919.GCA_001050195_02605"/>